<gene>
    <name evidence="1" type="ORF">V6N12_074914</name>
</gene>
<reference evidence="1 2" key="1">
    <citation type="journal article" date="2024" name="G3 (Bethesda)">
        <title>Genome assembly of Hibiscus sabdariffa L. provides insights into metabolisms of medicinal natural products.</title>
        <authorList>
            <person name="Kim T."/>
        </authorList>
    </citation>
    <scope>NUCLEOTIDE SEQUENCE [LARGE SCALE GENOMIC DNA]</scope>
    <source>
        <strain evidence="1">TK-2024</strain>
        <tissue evidence="1">Old leaves</tissue>
    </source>
</reference>
<evidence type="ECO:0000313" key="1">
    <source>
        <dbReference type="EMBL" id="KAK8528384.1"/>
    </source>
</evidence>
<protein>
    <submittedName>
        <fullName evidence="1">Uncharacterized protein</fullName>
    </submittedName>
</protein>
<sequence>MGTRTDHGFLFVVCSDHGYGSLYCESRVRPPLGRRAMSLDPPCLGGRNHGRHCCQDWNKAHDAGANGRCYACTHSHFFLQDMARRLASSGQYKVSDGYKVNHGVTRKPHSDGSVGVYTWMADTVWL</sequence>
<name>A0ABR2D2R8_9ROSI</name>
<proteinExistence type="predicted"/>
<dbReference type="EMBL" id="JBBPBM010000037">
    <property type="protein sequence ID" value="KAK8528384.1"/>
    <property type="molecule type" value="Genomic_DNA"/>
</dbReference>
<organism evidence="1 2">
    <name type="scientific">Hibiscus sabdariffa</name>
    <name type="common">roselle</name>
    <dbReference type="NCBI Taxonomy" id="183260"/>
    <lineage>
        <taxon>Eukaryota</taxon>
        <taxon>Viridiplantae</taxon>
        <taxon>Streptophyta</taxon>
        <taxon>Embryophyta</taxon>
        <taxon>Tracheophyta</taxon>
        <taxon>Spermatophyta</taxon>
        <taxon>Magnoliopsida</taxon>
        <taxon>eudicotyledons</taxon>
        <taxon>Gunneridae</taxon>
        <taxon>Pentapetalae</taxon>
        <taxon>rosids</taxon>
        <taxon>malvids</taxon>
        <taxon>Malvales</taxon>
        <taxon>Malvaceae</taxon>
        <taxon>Malvoideae</taxon>
        <taxon>Hibiscus</taxon>
    </lineage>
</organism>
<accession>A0ABR2D2R8</accession>
<keyword evidence="2" id="KW-1185">Reference proteome</keyword>
<evidence type="ECO:0000313" key="2">
    <source>
        <dbReference type="Proteomes" id="UP001472677"/>
    </source>
</evidence>
<comment type="caution">
    <text evidence="1">The sequence shown here is derived from an EMBL/GenBank/DDBJ whole genome shotgun (WGS) entry which is preliminary data.</text>
</comment>
<dbReference type="Proteomes" id="UP001472677">
    <property type="component" value="Unassembled WGS sequence"/>
</dbReference>